<dbReference type="Proteomes" id="UP001281410">
    <property type="component" value="Unassembled WGS sequence"/>
</dbReference>
<sequence>MEVLHMDPHIHIQDHTADPSSPLGQSLSSRTVHTSDLTRRSIQRTPTVHPTPLSSTRSHRTSPLSDTTGLSRHSPPHRPNDLVDADQLAAYQACKRNVRGELCDVDLMTPVPVTWFHRLQTNFMKLEDTSMLEFQWQRIMPRDAVGKAPKNWSVLKYIWSPEDLLTVRGFLPVGNRPWHEVDAVFIPCNIGGQHWLVASVDLTVGKIHLLDPFRQEVPLQIRKEQVAPLRWFLPSMLHQVGFHDARPTGEAKYEKRNRPFGVSMVSTTHVPQQTRGYDCTNII</sequence>
<name>A0AAD9ZPI6_9ROSI</name>
<feature type="compositionally biased region" description="Polar residues" evidence="4">
    <location>
        <begin position="18"/>
        <end position="35"/>
    </location>
</feature>
<feature type="compositionally biased region" description="Polar residues" evidence="4">
    <location>
        <begin position="43"/>
        <end position="71"/>
    </location>
</feature>
<feature type="domain" description="Ubiquitin-like protease family profile" evidence="5">
    <location>
        <begin position="81"/>
        <end position="283"/>
    </location>
</feature>
<proteinExistence type="inferred from homology"/>
<organism evidence="6 7">
    <name type="scientific">Dipteronia sinensis</name>
    <dbReference type="NCBI Taxonomy" id="43782"/>
    <lineage>
        <taxon>Eukaryota</taxon>
        <taxon>Viridiplantae</taxon>
        <taxon>Streptophyta</taxon>
        <taxon>Embryophyta</taxon>
        <taxon>Tracheophyta</taxon>
        <taxon>Spermatophyta</taxon>
        <taxon>Magnoliopsida</taxon>
        <taxon>eudicotyledons</taxon>
        <taxon>Gunneridae</taxon>
        <taxon>Pentapetalae</taxon>
        <taxon>rosids</taxon>
        <taxon>malvids</taxon>
        <taxon>Sapindales</taxon>
        <taxon>Sapindaceae</taxon>
        <taxon>Hippocastanoideae</taxon>
        <taxon>Acereae</taxon>
        <taxon>Dipteronia</taxon>
    </lineage>
</organism>
<dbReference type="Gene3D" id="3.40.395.10">
    <property type="entry name" value="Adenoviral Proteinase, Chain A"/>
    <property type="match status" value="1"/>
</dbReference>
<gene>
    <name evidence="6" type="ORF">Dsin_032350</name>
</gene>
<feature type="region of interest" description="Disordered" evidence="4">
    <location>
        <begin position="1"/>
        <end position="82"/>
    </location>
</feature>
<dbReference type="SUPFAM" id="SSF54001">
    <property type="entry name" value="Cysteine proteinases"/>
    <property type="match status" value="1"/>
</dbReference>
<evidence type="ECO:0000313" key="7">
    <source>
        <dbReference type="Proteomes" id="UP001281410"/>
    </source>
</evidence>
<comment type="similarity">
    <text evidence="1">Belongs to the peptidase C48 family.</text>
</comment>
<feature type="compositionally biased region" description="Basic and acidic residues" evidence="4">
    <location>
        <begin position="1"/>
        <end position="17"/>
    </location>
</feature>
<evidence type="ECO:0000256" key="2">
    <source>
        <dbReference type="ARBA" id="ARBA00022670"/>
    </source>
</evidence>
<reference evidence="6" key="1">
    <citation type="journal article" date="2023" name="Plant J.">
        <title>Genome sequences and population genomics provide insights into the demographic history, inbreeding, and mutation load of two 'living fossil' tree species of Dipteronia.</title>
        <authorList>
            <person name="Feng Y."/>
            <person name="Comes H.P."/>
            <person name="Chen J."/>
            <person name="Zhu S."/>
            <person name="Lu R."/>
            <person name="Zhang X."/>
            <person name="Li P."/>
            <person name="Qiu J."/>
            <person name="Olsen K.M."/>
            <person name="Qiu Y."/>
        </authorList>
    </citation>
    <scope>NUCLEOTIDE SEQUENCE</scope>
    <source>
        <strain evidence="6">NBL</strain>
    </source>
</reference>
<dbReference type="InterPro" id="IPR003653">
    <property type="entry name" value="Peptidase_C48_C"/>
</dbReference>
<keyword evidence="3" id="KW-0378">Hydrolase</keyword>
<comment type="caution">
    <text evidence="6">The sequence shown here is derived from an EMBL/GenBank/DDBJ whole genome shotgun (WGS) entry which is preliminary data.</text>
</comment>
<dbReference type="Pfam" id="PF02902">
    <property type="entry name" value="Peptidase_C48"/>
    <property type="match status" value="1"/>
</dbReference>
<keyword evidence="2" id="KW-0645">Protease</keyword>
<dbReference type="InterPro" id="IPR038765">
    <property type="entry name" value="Papain-like_cys_pep_sf"/>
</dbReference>
<dbReference type="EMBL" id="JANJYJ010000010">
    <property type="protein sequence ID" value="KAK3185064.1"/>
    <property type="molecule type" value="Genomic_DNA"/>
</dbReference>
<accession>A0AAD9ZPI6</accession>
<dbReference type="AlphaFoldDB" id="A0AAD9ZPI6"/>
<dbReference type="GO" id="GO:0008234">
    <property type="term" value="F:cysteine-type peptidase activity"/>
    <property type="evidence" value="ECO:0007669"/>
    <property type="project" value="InterPro"/>
</dbReference>
<evidence type="ECO:0000313" key="6">
    <source>
        <dbReference type="EMBL" id="KAK3185064.1"/>
    </source>
</evidence>
<keyword evidence="7" id="KW-1185">Reference proteome</keyword>
<dbReference type="GO" id="GO:0006508">
    <property type="term" value="P:proteolysis"/>
    <property type="evidence" value="ECO:0007669"/>
    <property type="project" value="UniProtKB-KW"/>
</dbReference>
<evidence type="ECO:0000259" key="5">
    <source>
        <dbReference type="PROSITE" id="PS50600"/>
    </source>
</evidence>
<evidence type="ECO:0000256" key="4">
    <source>
        <dbReference type="SAM" id="MobiDB-lite"/>
    </source>
</evidence>
<protein>
    <recommendedName>
        <fullName evidence="5">Ubiquitin-like protease family profile domain-containing protein</fullName>
    </recommendedName>
</protein>
<evidence type="ECO:0000256" key="1">
    <source>
        <dbReference type="ARBA" id="ARBA00005234"/>
    </source>
</evidence>
<evidence type="ECO:0000256" key="3">
    <source>
        <dbReference type="ARBA" id="ARBA00022801"/>
    </source>
</evidence>
<dbReference type="PROSITE" id="PS50600">
    <property type="entry name" value="ULP_PROTEASE"/>
    <property type="match status" value="1"/>
</dbReference>